<evidence type="ECO:0000256" key="8">
    <source>
        <dbReference type="SAM" id="MobiDB-lite"/>
    </source>
</evidence>
<dbReference type="Pfam" id="PF14645">
    <property type="entry name" value="Chibby"/>
    <property type="match status" value="1"/>
</dbReference>
<dbReference type="PANTHER" id="PTHR21533">
    <property type="entry name" value="LEUCINE-RICH PROTEIN"/>
    <property type="match status" value="1"/>
</dbReference>
<comment type="caution">
    <text evidence="9">The sequence shown here is derived from an EMBL/GenBank/DDBJ whole genome shotgun (WGS) entry which is preliminary data.</text>
</comment>
<evidence type="ECO:0000256" key="5">
    <source>
        <dbReference type="ARBA" id="ARBA00025808"/>
    </source>
</evidence>
<feature type="coiled-coil region" evidence="7">
    <location>
        <begin position="165"/>
        <end position="195"/>
    </location>
</feature>
<evidence type="ECO:0000256" key="6">
    <source>
        <dbReference type="ARBA" id="ARBA00030915"/>
    </source>
</evidence>
<evidence type="ECO:0000313" key="10">
    <source>
        <dbReference type="Proteomes" id="UP001177744"/>
    </source>
</evidence>
<evidence type="ECO:0000256" key="3">
    <source>
        <dbReference type="ARBA" id="ARBA00022553"/>
    </source>
</evidence>
<dbReference type="AlphaFoldDB" id="A0AA40I378"/>
<keyword evidence="10" id="KW-1185">Reference proteome</keyword>
<evidence type="ECO:0000256" key="2">
    <source>
        <dbReference type="ARBA" id="ARBA00018798"/>
    </source>
</evidence>
<feature type="coiled-coil region" evidence="7">
    <location>
        <begin position="357"/>
        <end position="404"/>
    </location>
</feature>
<organism evidence="9 10">
    <name type="scientific">Cnephaeus nilssonii</name>
    <name type="common">Northern bat</name>
    <name type="synonym">Eptesicus nilssonii</name>
    <dbReference type="NCBI Taxonomy" id="3371016"/>
    <lineage>
        <taxon>Eukaryota</taxon>
        <taxon>Metazoa</taxon>
        <taxon>Chordata</taxon>
        <taxon>Craniata</taxon>
        <taxon>Vertebrata</taxon>
        <taxon>Euteleostomi</taxon>
        <taxon>Mammalia</taxon>
        <taxon>Eutheria</taxon>
        <taxon>Laurasiatheria</taxon>
        <taxon>Chiroptera</taxon>
        <taxon>Yangochiroptera</taxon>
        <taxon>Vespertilionidae</taxon>
        <taxon>Cnephaeus</taxon>
    </lineage>
</organism>
<accession>A0AA40I378</accession>
<dbReference type="InterPro" id="IPR028118">
    <property type="entry name" value="Chibby_fam"/>
</dbReference>
<name>A0AA40I378_CNENI</name>
<comment type="subunit">
    <text evidence="5">Homodimer. Binds to NEK1.</text>
</comment>
<evidence type="ECO:0000256" key="7">
    <source>
        <dbReference type="SAM" id="Coils"/>
    </source>
</evidence>
<dbReference type="Proteomes" id="UP001177744">
    <property type="component" value="Unassembled WGS sequence"/>
</dbReference>
<feature type="compositionally biased region" description="Basic residues" evidence="8">
    <location>
        <begin position="287"/>
        <end position="300"/>
    </location>
</feature>
<dbReference type="PANTHER" id="PTHR21533:SF13">
    <property type="entry name" value="PROTEIN CHIBBY HOMOLOG 2"/>
    <property type="match status" value="1"/>
</dbReference>
<dbReference type="EMBL" id="JAULJE010000006">
    <property type="protein sequence ID" value="KAK1342124.1"/>
    <property type="molecule type" value="Genomic_DNA"/>
</dbReference>
<sequence length="456" mass="52361">MSPLECSECFGDQLLHRTYTWHLTLHSRPHFTRKRDTRSENLEIPINVVLPQRGTAEPFLRLHSLYSSPRCPRQAALPRPGRRVVSQHSYPLNRFSSVPLDPMERPTSQADLELDYNPPRVQLSDEMFVFQDGRWVNENCRLQSPYFSPSSSFHHKLHHKRLAKEYLLQDENKCLREENRALREENRTLRKENKILQVFWEERKLSPGREDSRAASPLLRRDSAAQEAAKKEPALQGRRSKENSALRLLREENRALQQLLEQRKAYWAPAEEKTGPAEESSPAPRPSRSRTARAAARRGRGPLPLRGAQGAGEPAGRLPDAARPARDGQQPGGLLPGEEEGKAAAGLADGGQPLELLREMNQALQALRVENQSLQVLREENRLLQEENRALHVLREEHRLFQEENKALWENNKLKLQQKLVIDTVTEVTARMEMLIEELYAFMPGKNKDPKKPPRV</sequence>
<protein>
    <recommendedName>
        <fullName evidence="2">Protein chibby homolog 2</fullName>
    </recommendedName>
    <alternativeName>
        <fullName evidence="6">Spermatid-associated protein</fullName>
    </alternativeName>
</protein>
<keyword evidence="3" id="KW-0597">Phosphoprotein</keyword>
<evidence type="ECO:0000313" key="9">
    <source>
        <dbReference type="EMBL" id="KAK1342124.1"/>
    </source>
</evidence>
<comment type="similarity">
    <text evidence="1">Belongs to the chibby family. SPERT subfamily.</text>
</comment>
<feature type="region of interest" description="Disordered" evidence="8">
    <location>
        <begin position="206"/>
        <end position="243"/>
    </location>
</feature>
<gene>
    <name evidence="9" type="ORF">QTO34_016881</name>
</gene>
<evidence type="ECO:0000256" key="1">
    <source>
        <dbReference type="ARBA" id="ARBA00006822"/>
    </source>
</evidence>
<feature type="region of interest" description="Disordered" evidence="8">
    <location>
        <begin position="267"/>
        <end position="345"/>
    </location>
</feature>
<keyword evidence="4 7" id="KW-0175">Coiled coil</keyword>
<proteinExistence type="inferred from homology"/>
<evidence type="ECO:0000256" key="4">
    <source>
        <dbReference type="ARBA" id="ARBA00023054"/>
    </source>
</evidence>
<reference evidence="9" key="1">
    <citation type="submission" date="2023-06" db="EMBL/GenBank/DDBJ databases">
        <title>Reference genome for the Northern bat (Eptesicus nilssonii), a most northern bat species.</title>
        <authorList>
            <person name="Laine V.N."/>
            <person name="Pulliainen A.T."/>
            <person name="Lilley T.M."/>
        </authorList>
    </citation>
    <scope>NUCLEOTIDE SEQUENCE</scope>
    <source>
        <strain evidence="9">BLF_Eptnil</strain>
        <tissue evidence="9">Kidney</tissue>
    </source>
</reference>